<dbReference type="GO" id="GO:0016787">
    <property type="term" value="F:hydrolase activity"/>
    <property type="evidence" value="ECO:0007669"/>
    <property type="project" value="UniProtKB-KW"/>
</dbReference>
<dbReference type="OrthoDB" id="9807210at2"/>
<dbReference type="AlphaFoldDB" id="A0A1V9FJK2"/>
<name>A0A1V9FJK2_9BACT</name>
<accession>A0A1V9FJK2</accession>
<dbReference type="RefSeq" id="WP_081165948.1">
    <property type="nucleotide sequence ID" value="NZ_LWBP01000188.1"/>
</dbReference>
<sequence>MNYRKFQADHLFTGYEWLSGDSVLVTSQEGEIVDIVPAAAAGDNISRFSGILSPGFVNCHCHLELSHMKGLIPEKTGMVDFLVRVIQQRGFDARLIGRAIEDAENSMLQNGIVAAGDICNTANTVEQKKKGRLLYHNFIETMGFIEGTAAQRFEASRAVYDQFARLYRTPAESNSIVPHAPYSVSPALFQLITRFPGNHLLTIHSQESAAERDFIEKGTGDFHRLYQALGIDISFYKPAGMPSWLSHFLPNQSLILVHNTNTNKNDLEFIAAGSRGCKLPVANLFFCVCPNANEYIGNPLPDLDLLRTYGAAIVVGTDSLASNRQLSVLAELQTIHRHFPHIATKELLQWATLNGARALELDAVVGSFDTGKKPGVLIIDEDLSTVERLV</sequence>
<evidence type="ECO:0000256" key="1">
    <source>
        <dbReference type="ARBA" id="ARBA00022801"/>
    </source>
</evidence>
<proteinExistence type="predicted"/>
<dbReference type="PANTHER" id="PTHR43794:SF11">
    <property type="entry name" value="AMIDOHYDROLASE-RELATED DOMAIN-CONTAINING PROTEIN"/>
    <property type="match status" value="1"/>
</dbReference>
<dbReference type="EMBL" id="LWBP01000188">
    <property type="protein sequence ID" value="OQP58538.1"/>
    <property type="molecule type" value="Genomic_DNA"/>
</dbReference>
<feature type="domain" description="Amidohydrolase-related" evidence="2">
    <location>
        <begin position="51"/>
        <end position="380"/>
    </location>
</feature>
<dbReference type="STRING" id="550983.A4R26_03530"/>
<protein>
    <recommendedName>
        <fullName evidence="2">Amidohydrolase-related domain-containing protein</fullName>
    </recommendedName>
</protein>
<keyword evidence="4" id="KW-1185">Reference proteome</keyword>
<organism evidence="3 4">
    <name type="scientific">Niastella populi</name>
    <dbReference type="NCBI Taxonomy" id="550983"/>
    <lineage>
        <taxon>Bacteria</taxon>
        <taxon>Pseudomonadati</taxon>
        <taxon>Bacteroidota</taxon>
        <taxon>Chitinophagia</taxon>
        <taxon>Chitinophagales</taxon>
        <taxon>Chitinophagaceae</taxon>
        <taxon>Niastella</taxon>
    </lineage>
</organism>
<dbReference type="SUPFAM" id="SSF51556">
    <property type="entry name" value="Metallo-dependent hydrolases"/>
    <property type="match status" value="1"/>
</dbReference>
<dbReference type="PANTHER" id="PTHR43794">
    <property type="entry name" value="AMINOHYDROLASE SSNA-RELATED"/>
    <property type="match status" value="1"/>
</dbReference>
<dbReference type="Pfam" id="PF01979">
    <property type="entry name" value="Amidohydro_1"/>
    <property type="match status" value="1"/>
</dbReference>
<dbReference type="InterPro" id="IPR050287">
    <property type="entry name" value="MTA/SAH_deaminase"/>
</dbReference>
<dbReference type="InterPro" id="IPR032466">
    <property type="entry name" value="Metal_Hydrolase"/>
</dbReference>
<dbReference type="InterPro" id="IPR006680">
    <property type="entry name" value="Amidohydro-rel"/>
</dbReference>
<dbReference type="Proteomes" id="UP000192276">
    <property type="component" value="Unassembled WGS sequence"/>
</dbReference>
<dbReference type="Gene3D" id="3.20.20.140">
    <property type="entry name" value="Metal-dependent hydrolases"/>
    <property type="match status" value="1"/>
</dbReference>
<reference evidence="4" key="1">
    <citation type="submission" date="2016-04" db="EMBL/GenBank/DDBJ databases">
        <authorList>
            <person name="Chen L."/>
            <person name="Zhuang W."/>
            <person name="Wang G."/>
        </authorList>
    </citation>
    <scope>NUCLEOTIDE SEQUENCE [LARGE SCALE GENOMIC DNA]</scope>
    <source>
        <strain evidence="4">208</strain>
    </source>
</reference>
<comment type="caution">
    <text evidence="3">The sequence shown here is derived from an EMBL/GenBank/DDBJ whole genome shotgun (WGS) entry which is preliminary data.</text>
</comment>
<evidence type="ECO:0000313" key="4">
    <source>
        <dbReference type="Proteomes" id="UP000192276"/>
    </source>
</evidence>
<evidence type="ECO:0000313" key="3">
    <source>
        <dbReference type="EMBL" id="OQP58538.1"/>
    </source>
</evidence>
<evidence type="ECO:0000259" key="2">
    <source>
        <dbReference type="Pfam" id="PF01979"/>
    </source>
</evidence>
<gene>
    <name evidence="3" type="ORF">A4R26_03530</name>
</gene>
<keyword evidence="1" id="KW-0378">Hydrolase</keyword>